<evidence type="ECO:0000313" key="3">
    <source>
        <dbReference type="EMBL" id="MBU2786875.1"/>
    </source>
</evidence>
<reference evidence="3" key="1">
    <citation type="journal article" date="2021" name="ISME J.">
        <title>Genomic evolution of the class Acidithiobacillia: deep-branching Proteobacteria living in extreme acidic conditions.</title>
        <authorList>
            <person name="Moya-Beltran A."/>
            <person name="Beard S."/>
            <person name="Rojas-Villalobos C."/>
            <person name="Issotta F."/>
            <person name="Gallardo Y."/>
            <person name="Ulloa R."/>
            <person name="Giaveno A."/>
            <person name="Degli Esposti M."/>
            <person name="Johnson D.B."/>
            <person name="Quatrini R."/>
        </authorList>
    </citation>
    <scope>NUCLEOTIDE SEQUENCE</scope>
    <source>
        <strain evidence="3">VAN18-1</strain>
    </source>
</reference>
<dbReference type="GO" id="GO:1990351">
    <property type="term" value="C:transporter complex"/>
    <property type="evidence" value="ECO:0007669"/>
    <property type="project" value="TreeGrafter"/>
</dbReference>
<gene>
    <name evidence="1" type="primary">lptD</name>
    <name evidence="3" type="ORF">HFQ13_01375</name>
</gene>
<comment type="subunit">
    <text evidence="1">Component of the lipopolysaccharide transport and assembly complex.</text>
</comment>
<accession>A0AAE3CJ05</accession>
<dbReference type="Pfam" id="PF04453">
    <property type="entry name" value="LptD"/>
    <property type="match status" value="1"/>
</dbReference>
<comment type="caution">
    <text evidence="3">The sequence shown here is derived from an EMBL/GenBank/DDBJ whole genome shotgun (WGS) entry which is preliminary data.</text>
</comment>
<evidence type="ECO:0000256" key="1">
    <source>
        <dbReference type="HAMAP-Rule" id="MF_01411"/>
    </source>
</evidence>
<dbReference type="GO" id="GO:0015920">
    <property type="term" value="P:lipopolysaccharide transport"/>
    <property type="evidence" value="ECO:0007669"/>
    <property type="project" value="InterPro"/>
</dbReference>
<sequence length="713" mass="79794" precursor="true">MAVGRLRPPRWSLTCAAAVFCTFAAPAWAQDGPVTLYADQIQGLGSGQWTASGNVEVLYGDRRLYAHQAHYDEKKDEIIAKGQVHLVSPGIVTNAPEATLKIHSNQGIVLHPRFLLPSQDGHGQASSGRELGKNHYRLNEACYTTCHGQVPAWQIYSQQLDLNQNDQYISTYNSTLNVYGLPVLWLPYFSFPLQRHSGFLPPTIGSSTINGFTLGIPYYFDIASNLDDTLTVEGLTKRGVLLQNQFRYLEPNYSGQLLLALLPHDKLTGSNVWAVSWQHQQNLGDGFALSVNYNRVSYRNFLADLSGVTGFNGGYIGGVGNAPYLTSTGAISYGNRHLQAGVMLQGYQELLQGEAAPYAQLPYVYANGYWRLGKTGYFDWRSNFNYFYASTGPIGQRLDLTPTIGWKWSRAWGYLEPQGRLYFSHYQIQRNGPYDRVSNRSLPALSLRGGLNFVRDAQDGSSIVLHPMFKYLFIPLQAQNQIPNFDSSTPFQNYNSIFTDNSLFDGSDRINAANQLAYGLEGSGYNPNGREVWSAAIGQIQYFNRRQIDLAGNIVAQNSRSNYFWQAQYAPLANLNFLASSETDSDWQRFERMDFRAQWLAHNGTVLNLDYRYTRNYVDQAGVSAALPIGKQWRVLGSYQYDVQDNKPLEQLVGIGYDGGCWTAQLMMFHQILLGGQTNNAVYLEIVLRGLTSIGNSSNGFLDQYVPGASMEF</sequence>
<dbReference type="EMBL" id="JAAXYO010000028">
    <property type="protein sequence ID" value="MBU2786875.1"/>
    <property type="molecule type" value="Genomic_DNA"/>
</dbReference>
<comment type="subcellular location">
    <subcellularLocation>
        <location evidence="1">Cell outer membrane</location>
    </subcellularLocation>
</comment>
<name>A0AAE3CJ05_9PROT</name>
<keyword evidence="1" id="KW-0472">Membrane</keyword>
<keyword evidence="4" id="KW-1185">Reference proteome</keyword>
<proteinExistence type="inferred from homology"/>
<feature type="domain" description="LptD C-terminal" evidence="2">
    <location>
        <begin position="271"/>
        <end position="633"/>
    </location>
</feature>
<organism evidence="3 4">
    <name type="scientific">Igneacidithiobacillus copahuensis</name>
    <dbReference type="NCBI Taxonomy" id="2724909"/>
    <lineage>
        <taxon>Bacteria</taxon>
        <taxon>Pseudomonadati</taxon>
        <taxon>Pseudomonadota</taxon>
        <taxon>Acidithiobacillia</taxon>
        <taxon>Acidithiobacillales</taxon>
        <taxon>Acidithiobacillaceae</taxon>
        <taxon>Igneacidithiobacillus</taxon>
    </lineage>
</organism>
<dbReference type="GO" id="GO:0043165">
    <property type="term" value="P:Gram-negative-bacterium-type cell outer membrane assembly"/>
    <property type="evidence" value="ECO:0007669"/>
    <property type="project" value="UniProtKB-UniRule"/>
</dbReference>
<comment type="function">
    <text evidence="1">Involved in the assembly of lipopolysaccharide (LPS) at the surface of the outer membrane.</text>
</comment>
<dbReference type="Proteomes" id="UP001197378">
    <property type="component" value="Unassembled WGS sequence"/>
</dbReference>
<dbReference type="PANTHER" id="PTHR30189">
    <property type="entry name" value="LPS-ASSEMBLY PROTEIN"/>
    <property type="match status" value="1"/>
</dbReference>
<comment type="similarity">
    <text evidence="1">Belongs to the LptD family.</text>
</comment>
<dbReference type="InterPro" id="IPR020889">
    <property type="entry name" value="LipoPS_assembly_LptD"/>
</dbReference>
<dbReference type="HAMAP" id="MF_01411">
    <property type="entry name" value="LPS_assembly_LptD"/>
    <property type="match status" value="1"/>
</dbReference>
<keyword evidence="1" id="KW-0732">Signal</keyword>
<protein>
    <recommendedName>
        <fullName evidence="1">LPS-assembly protein LptD</fullName>
    </recommendedName>
</protein>
<dbReference type="InterPro" id="IPR007543">
    <property type="entry name" value="LptD_C"/>
</dbReference>
<comment type="caution">
    <text evidence="1">Lacks conserved residue(s) required for the propagation of feature annotation.</text>
</comment>
<keyword evidence="1" id="KW-0998">Cell outer membrane</keyword>
<evidence type="ECO:0000259" key="2">
    <source>
        <dbReference type="Pfam" id="PF04453"/>
    </source>
</evidence>
<evidence type="ECO:0000313" key="4">
    <source>
        <dbReference type="Proteomes" id="UP001197378"/>
    </source>
</evidence>
<dbReference type="PANTHER" id="PTHR30189:SF1">
    <property type="entry name" value="LPS-ASSEMBLY PROTEIN LPTD"/>
    <property type="match status" value="1"/>
</dbReference>
<dbReference type="AlphaFoldDB" id="A0AAE3CJ05"/>
<dbReference type="InterPro" id="IPR050218">
    <property type="entry name" value="LptD"/>
</dbReference>
<dbReference type="RefSeq" id="WP_215871528.1">
    <property type="nucleotide sequence ID" value="NZ_JAAXYO010000028.1"/>
</dbReference>
<feature type="signal peptide" evidence="1">
    <location>
        <begin position="1"/>
        <end position="29"/>
    </location>
</feature>
<feature type="chain" id="PRO_5041755002" description="LPS-assembly protein LptD" evidence="1">
    <location>
        <begin position="30"/>
        <end position="713"/>
    </location>
</feature>
<dbReference type="GO" id="GO:0009279">
    <property type="term" value="C:cell outer membrane"/>
    <property type="evidence" value="ECO:0007669"/>
    <property type="project" value="UniProtKB-SubCell"/>
</dbReference>